<feature type="region of interest" description="Disordered" evidence="2">
    <location>
        <begin position="104"/>
        <end position="149"/>
    </location>
</feature>
<keyword evidence="1" id="KW-0175">Coiled coil</keyword>
<dbReference type="AlphaFoldDB" id="A0A438NA30"/>
<dbReference type="Gene3D" id="1.20.5.170">
    <property type="match status" value="1"/>
</dbReference>
<feature type="coiled-coil region" evidence="1">
    <location>
        <begin position="58"/>
        <end position="92"/>
    </location>
</feature>
<organism evidence="4 5">
    <name type="scientific">Exophiala mesophila</name>
    <name type="common">Black yeast-like fungus</name>
    <dbReference type="NCBI Taxonomy" id="212818"/>
    <lineage>
        <taxon>Eukaryota</taxon>
        <taxon>Fungi</taxon>
        <taxon>Dikarya</taxon>
        <taxon>Ascomycota</taxon>
        <taxon>Pezizomycotina</taxon>
        <taxon>Eurotiomycetes</taxon>
        <taxon>Chaetothyriomycetidae</taxon>
        <taxon>Chaetothyriales</taxon>
        <taxon>Herpotrichiellaceae</taxon>
        <taxon>Exophiala</taxon>
    </lineage>
</organism>
<name>A0A438NA30_EXOME</name>
<dbReference type="Pfam" id="PF11905">
    <property type="entry name" value="DUF3425"/>
    <property type="match status" value="1"/>
</dbReference>
<dbReference type="PANTHER" id="PTHR38116:SF9">
    <property type="entry name" value="BZIP DOMAIN-CONTAINING PROTEIN"/>
    <property type="match status" value="1"/>
</dbReference>
<dbReference type="VEuPathDB" id="FungiDB:PV10_00869"/>
<feature type="compositionally biased region" description="Polar residues" evidence="2">
    <location>
        <begin position="104"/>
        <end position="115"/>
    </location>
</feature>
<accession>A0A438NA30</accession>
<evidence type="ECO:0000313" key="4">
    <source>
        <dbReference type="EMBL" id="RVX72619.1"/>
    </source>
</evidence>
<dbReference type="Proteomes" id="UP000288859">
    <property type="component" value="Unassembled WGS sequence"/>
</dbReference>
<dbReference type="OrthoDB" id="10261951at2759"/>
<proteinExistence type="predicted"/>
<dbReference type="EMBL" id="NAJM01000011">
    <property type="protein sequence ID" value="RVX72619.1"/>
    <property type="molecule type" value="Genomic_DNA"/>
</dbReference>
<dbReference type="PANTHER" id="PTHR38116">
    <property type="entry name" value="CHROMOSOME 7, WHOLE GENOME SHOTGUN SEQUENCE"/>
    <property type="match status" value="1"/>
</dbReference>
<feature type="region of interest" description="Disordered" evidence="2">
    <location>
        <begin position="457"/>
        <end position="491"/>
    </location>
</feature>
<feature type="compositionally biased region" description="Basic and acidic residues" evidence="2">
    <location>
        <begin position="459"/>
        <end position="468"/>
    </location>
</feature>
<dbReference type="SUPFAM" id="SSF57959">
    <property type="entry name" value="Leucine zipper domain"/>
    <property type="match status" value="1"/>
</dbReference>
<dbReference type="CDD" id="cd14688">
    <property type="entry name" value="bZIP_YAP"/>
    <property type="match status" value="1"/>
</dbReference>
<dbReference type="InterPro" id="IPR004827">
    <property type="entry name" value="bZIP"/>
</dbReference>
<evidence type="ECO:0000259" key="3">
    <source>
        <dbReference type="PROSITE" id="PS00036"/>
    </source>
</evidence>
<evidence type="ECO:0000256" key="2">
    <source>
        <dbReference type="SAM" id="MobiDB-lite"/>
    </source>
</evidence>
<evidence type="ECO:0000256" key="1">
    <source>
        <dbReference type="SAM" id="Coils"/>
    </source>
</evidence>
<dbReference type="InterPro" id="IPR021833">
    <property type="entry name" value="DUF3425"/>
</dbReference>
<dbReference type="InterPro" id="IPR046347">
    <property type="entry name" value="bZIP_sf"/>
</dbReference>
<comment type="caution">
    <text evidence="4">The sequence shown here is derived from an EMBL/GenBank/DDBJ whole genome shotgun (WGS) entry which is preliminary data.</text>
</comment>
<feature type="region of interest" description="Disordered" evidence="2">
    <location>
        <begin position="1"/>
        <end position="30"/>
    </location>
</feature>
<dbReference type="GO" id="GO:0003700">
    <property type="term" value="F:DNA-binding transcription factor activity"/>
    <property type="evidence" value="ECO:0007669"/>
    <property type="project" value="InterPro"/>
</dbReference>
<evidence type="ECO:0000313" key="5">
    <source>
        <dbReference type="Proteomes" id="UP000288859"/>
    </source>
</evidence>
<feature type="domain" description="BZIP" evidence="3">
    <location>
        <begin position="27"/>
        <end position="42"/>
    </location>
</feature>
<sequence length="584" mass="64596">MANGAKSKPPPSSDDTSCTKTPTAAERRKIRNRLSQQAFRARQSSELNTLRAQLEQFSASESARNKALKEENQKLRSRLQICQNRLKSHQATLAQIVDSLSDESSALSPVPSSQDVHPPSSEADTMALDLSPTTSPSMLPLDPSVVDFPPLDANHDSSDQNLVEVFEDSHPPQIDNLNIPSLTTNPDQSILDQLTTTPLPWSLPNEGEYNTDISISVRNKKSHLPQSLDHAQSMGLTKHFASSAHMLPLLKSVRATPLSPVSKYSDHINAYEFCVVTRYLNNQVTLDCDRYGQFSLPETLSRFQTLVAILKSANRHSLFEIISSMIATFSDLYWHSMGPWLKHTDGNAALSRLTAWRLAPSTETYTAIPACLRPTPLQIAVPHPAVIDWCIFPFLRDKMIQYHSSDPALDQICGDIGEAYVVQADLSDLVVDAGPLAVNFSVLDVIYAYESSTEWSPTSDHDHDDHSYHSSSSATSAKGARPQPTHKTLPAPNLHALLHSREYIAALYSHLNFRQPGDHFLLDKSLFVKYPHLYEPSPLIDQSLPLRSANGVKWGHPLPLDSIALSCYQNAGLHRSGASRGIRV</sequence>
<feature type="compositionally biased region" description="Low complexity" evidence="2">
    <location>
        <begin position="13"/>
        <end position="23"/>
    </location>
</feature>
<protein>
    <recommendedName>
        <fullName evidence="3">BZIP domain-containing protein</fullName>
    </recommendedName>
</protein>
<dbReference type="PROSITE" id="PS00036">
    <property type="entry name" value="BZIP_BASIC"/>
    <property type="match status" value="1"/>
</dbReference>
<gene>
    <name evidence="4" type="ORF">B0A52_04016</name>
</gene>
<reference evidence="4 5" key="1">
    <citation type="submission" date="2017-03" db="EMBL/GenBank/DDBJ databases">
        <title>Genomes of endolithic fungi from Antarctica.</title>
        <authorList>
            <person name="Coleine C."/>
            <person name="Masonjones S."/>
            <person name="Stajich J.E."/>
        </authorList>
    </citation>
    <scope>NUCLEOTIDE SEQUENCE [LARGE SCALE GENOMIC DNA]</scope>
    <source>
        <strain evidence="4 5">CCFEE 6314</strain>
    </source>
</reference>